<dbReference type="EMBL" id="AY576796">
    <property type="protein sequence ID" value="AAT36798.1"/>
    <property type="molecule type" value="Genomic_DNA"/>
</dbReference>
<name>Q6J7Y1_9CAUD</name>
<dbReference type="RefSeq" id="YP_024836.1">
    <property type="nucleotide sequence ID" value="NC_005885.1"/>
</dbReference>
<accession>Q6J7Y1</accession>
<protein>
    <submittedName>
        <fullName evidence="1">Pas50</fullName>
    </submittedName>
</protein>
<dbReference type="Proteomes" id="UP000001245">
    <property type="component" value="Segment"/>
</dbReference>
<proteinExistence type="predicted"/>
<dbReference type="KEGG" id="vg:2846187"/>
<reference evidence="1 2" key="1">
    <citation type="journal article" date="2004" name="Virus Genes">
        <title>The genome of phiAsp2, an actinoplanes infecting phage.</title>
        <authorList>
            <person name="Jarling M."/>
            <person name="Bartkowiak K."/>
            <person name="Pape H."/>
            <person name="Meinhardt F."/>
        </authorList>
    </citation>
    <scope>NUCLEOTIDE SEQUENCE</scope>
</reference>
<gene>
    <name evidence="1" type="primary">pas50</name>
</gene>
<evidence type="ECO:0000313" key="1">
    <source>
        <dbReference type="EMBL" id="AAT36798.1"/>
    </source>
</evidence>
<dbReference type="GeneID" id="2846187"/>
<evidence type="ECO:0000313" key="2">
    <source>
        <dbReference type="Proteomes" id="UP000001245"/>
    </source>
</evidence>
<organism evidence="1 2">
    <name type="scientific">Actinoplanes phage phiAsp2</name>
    <dbReference type="NCBI Taxonomy" id="279303"/>
    <lineage>
        <taxon>Viruses</taxon>
        <taxon>Duplodnaviria</taxon>
        <taxon>Heunggongvirae</taxon>
        <taxon>Uroviricota</taxon>
        <taxon>Caudoviricetes</taxon>
        <taxon>Aspduovirus</taxon>
        <taxon>Aspduovirus Asp2</taxon>
    </lineage>
</organism>
<sequence length="153" mass="16907">MVLMAASTNSKDAPATTVKEKDEVDRLFDQDEFADLDDLLDEVEEDDSEGWVPTEAGQGIVGKVTKVGVTRSDFAADGEDPNVPTVTLELKDGTKYRIIGYSSVLKRELTDQNPQVGDFMAVKYFGEKKLKTGKFAGRPYKHFGVNVRRARTA</sequence>
<keyword evidence="2" id="KW-1185">Reference proteome</keyword>